<dbReference type="GO" id="GO:0005730">
    <property type="term" value="C:nucleolus"/>
    <property type="evidence" value="ECO:0007669"/>
    <property type="project" value="UniProtKB-SubCell"/>
</dbReference>
<dbReference type="SUPFAM" id="SSF54211">
    <property type="entry name" value="Ribosomal protein S5 domain 2-like"/>
    <property type="match status" value="1"/>
</dbReference>
<dbReference type="InterPro" id="IPR015847">
    <property type="entry name" value="ExoRNase_PH_dom2"/>
</dbReference>
<keyword evidence="6" id="KW-0698">rRNA processing</keyword>
<evidence type="ECO:0000256" key="8">
    <source>
        <dbReference type="ARBA" id="ARBA00022884"/>
    </source>
</evidence>
<gene>
    <name evidence="13" type="ORF">MKK02DRAFT_17274</name>
</gene>
<dbReference type="PANTHER" id="PTHR11097:SF14">
    <property type="entry name" value="EXOSOME COMPLEX COMPONENT RRP45"/>
    <property type="match status" value="1"/>
</dbReference>
<dbReference type="InterPro" id="IPR001247">
    <property type="entry name" value="ExoRNase_PH_dom1"/>
</dbReference>
<evidence type="ECO:0000256" key="1">
    <source>
        <dbReference type="ARBA" id="ARBA00004496"/>
    </source>
</evidence>
<evidence type="ECO:0000256" key="4">
    <source>
        <dbReference type="ARBA" id="ARBA00019572"/>
    </source>
</evidence>
<keyword evidence="14" id="KW-1185">Reference proteome</keyword>
<dbReference type="GO" id="GO:0071038">
    <property type="term" value="P:TRAMP-dependent tRNA surveillance pathway"/>
    <property type="evidence" value="ECO:0007669"/>
    <property type="project" value="TreeGrafter"/>
</dbReference>
<dbReference type="Proteomes" id="UP001164286">
    <property type="component" value="Unassembled WGS sequence"/>
</dbReference>
<evidence type="ECO:0000256" key="3">
    <source>
        <dbReference type="ARBA" id="ARBA00006678"/>
    </source>
</evidence>
<keyword evidence="8" id="KW-0694">RNA-binding</keyword>
<evidence type="ECO:0000256" key="5">
    <source>
        <dbReference type="ARBA" id="ARBA00022490"/>
    </source>
</evidence>
<dbReference type="InterPro" id="IPR020568">
    <property type="entry name" value="Ribosomal_Su5_D2-typ_SF"/>
</dbReference>
<feature type="domain" description="Exoribonuclease phosphorolytic" evidence="12">
    <location>
        <begin position="191"/>
        <end position="256"/>
    </location>
</feature>
<evidence type="ECO:0000256" key="6">
    <source>
        <dbReference type="ARBA" id="ARBA00022552"/>
    </source>
</evidence>
<dbReference type="EMBL" id="JAKWFO010000008">
    <property type="protein sequence ID" value="KAI9633442.1"/>
    <property type="molecule type" value="Genomic_DNA"/>
</dbReference>
<keyword evidence="7" id="KW-0271">Exosome</keyword>
<evidence type="ECO:0000259" key="11">
    <source>
        <dbReference type="Pfam" id="PF01138"/>
    </source>
</evidence>
<dbReference type="GO" id="GO:0000467">
    <property type="term" value="P:exonucleolytic trimming to generate mature 3'-end of 5.8S rRNA from tricistronic rRNA transcript (SSU-rRNA, 5.8S rRNA, LSU-rRNA)"/>
    <property type="evidence" value="ECO:0007669"/>
    <property type="project" value="TreeGrafter"/>
</dbReference>
<sequence length="281" mass="31219">MPREIEPPTIQRDFLLAALAEGKRLDGRLPLEMRQVRIEFRGELGSCEVHLGDTVVLAQITATIVKPRDDRPYEGFLLINSEISPMASSLYEAGRSSEDEVMITRLLEKSIRRTEAVDREALCILAGEKVWQLRLSLHFLADEGNLLDAAALAAMGALRHFRKPEVEVLGDEVIVHSPDERAPVLLAIHHTPLCVSFAYYPDLPPILDPTHLESVLATGTLSLTLNAQRELCVLSKAGGTPLAADEIMGVVRVAVDRVRDLIRTLEEALERDRAERVVEVR</sequence>
<dbReference type="CDD" id="cd11368">
    <property type="entry name" value="RNase_PH_RRP45"/>
    <property type="match status" value="1"/>
</dbReference>
<comment type="caution">
    <text evidence="13">The sequence shown here is derived from an EMBL/GenBank/DDBJ whole genome shotgun (WGS) entry which is preliminary data.</text>
</comment>
<dbReference type="GeneID" id="77724967"/>
<dbReference type="GO" id="GO:0071035">
    <property type="term" value="P:nuclear polyadenylation-dependent rRNA catabolic process"/>
    <property type="evidence" value="ECO:0007669"/>
    <property type="project" value="TreeGrafter"/>
</dbReference>
<keyword evidence="13" id="KW-0687">Ribonucleoprotein</keyword>
<comment type="similarity">
    <text evidence="3">Belongs to the RNase PH family.</text>
</comment>
<dbReference type="Pfam" id="PF01138">
    <property type="entry name" value="RNase_PH"/>
    <property type="match status" value="1"/>
</dbReference>
<dbReference type="FunFam" id="3.30.230.70:FF:000005">
    <property type="entry name" value="Exosome complex component RRP45"/>
    <property type="match status" value="1"/>
</dbReference>
<dbReference type="GO" id="GO:0000177">
    <property type="term" value="C:cytoplasmic exosome (RNase complex)"/>
    <property type="evidence" value="ECO:0007669"/>
    <property type="project" value="TreeGrafter"/>
</dbReference>
<organism evidence="13 14">
    <name type="scientific">Dioszegia hungarica</name>
    <dbReference type="NCBI Taxonomy" id="4972"/>
    <lineage>
        <taxon>Eukaryota</taxon>
        <taxon>Fungi</taxon>
        <taxon>Dikarya</taxon>
        <taxon>Basidiomycota</taxon>
        <taxon>Agaricomycotina</taxon>
        <taxon>Tremellomycetes</taxon>
        <taxon>Tremellales</taxon>
        <taxon>Bulleribasidiaceae</taxon>
        <taxon>Dioszegia</taxon>
    </lineage>
</organism>
<dbReference type="RefSeq" id="XP_052943219.1">
    <property type="nucleotide sequence ID" value="XM_053085766.1"/>
</dbReference>
<dbReference type="GO" id="GO:0005840">
    <property type="term" value="C:ribosome"/>
    <property type="evidence" value="ECO:0007669"/>
    <property type="project" value="UniProtKB-KW"/>
</dbReference>
<comment type="subcellular location">
    <subcellularLocation>
        <location evidence="1">Cytoplasm</location>
    </subcellularLocation>
    <subcellularLocation>
        <location evidence="2">Nucleus</location>
        <location evidence="2">Nucleolus</location>
    </subcellularLocation>
</comment>
<dbReference type="GO" id="GO:0016075">
    <property type="term" value="P:rRNA catabolic process"/>
    <property type="evidence" value="ECO:0007669"/>
    <property type="project" value="TreeGrafter"/>
</dbReference>
<dbReference type="Gene3D" id="3.30.230.70">
    <property type="entry name" value="GHMP Kinase, N-terminal domain"/>
    <property type="match status" value="1"/>
</dbReference>
<evidence type="ECO:0000256" key="2">
    <source>
        <dbReference type="ARBA" id="ARBA00004604"/>
    </source>
</evidence>
<dbReference type="GO" id="GO:0034476">
    <property type="term" value="P:U5 snRNA 3'-end processing"/>
    <property type="evidence" value="ECO:0007669"/>
    <property type="project" value="TreeGrafter"/>
</dbReference>
<accession>A0AA38H440</accession>
<evidence type="ECO:0000313" key="13">
    <source>
        <dbReference type="EMBL" id="KAI9633442.1"/>
    </source>
</evidence>
<dbReference type="GO" id="GO:0000176">
    <property type="term" value="C:nuclear exosome (RNase complex)"/>
    <property type="evidence" value="ECO:0007669"/>
    <property type="project" value="UniProtKB-ARBA"/>
</dbReference>
<dbReference type="InterPro" id="IPR036345">
    <property type="entry name" value="ExoRNase_PH_dom2_sf"/>
</dbReference>
<dbReference type="PANTHER" id="PTHR11097">
    <property type="entry name" value="EXOSOME COMPLEX EXONUCLEASE RIBOSOMAL RNA PROCESSING PROTEIN"/>
    <property type="match status" value="1"/>
</dbReference>
<dbReference type="AlphaFoldDB" id="A0AA38H440"/>
<dbReference type="GO" id="GO:0035925">
    <property type="term" value="F:mRNA 3'-UTR AU-rich region binding"/>
    <property type="evidence" value="ECO:0007669"/>
    <property type="project" value="TreeGrafter"/>
</dbReference>
<dbReference type="Pfam" id="PF03725">
    <property type="entry name" value="RNase_PH_C"/>
    <property type="match status" value="1"/>
</dbReference>
<name>A0AA38H440_9TREE</name>
<evidence type="ECO:0000256" key="9">
    <source>
        <dbReference type="ARBA" id="ARBA00023242"/>
    </source>
</evidence>
<protein>
    <recommendedName>
        <fullName evidence="4">Exosome complex component RRP45</fullName>
    </recommendedName>
    <alternativeName>
        <fullName evidence="10">Ribosomal RNA-processing protein 45</fullName>
    </alternativeName>
</protein>
<reference evidence="13" key="1">
    <citation type="journal article" date="2022" name="G3 (Bethesda)">
        <title>High quality genome of the basidiomycete yeast Dioszegia hungarica PDD-24b-2 isolated from cloud water.</title>
        <authorList>
            <person name="Jarrige D."/>
            <person name="Haridas S."/>
            <person name="Bleykasten-Grosshans C."/>
            <person name="Joly M."/>
            <person name="Nadalig T."/>
            <person name="Sancelme M."/>
            <person name="Vuilleumier S."/>
            <person name="Grigoriev I.V."/>
            <person name="Amato P."/>
            <person name="Bringel F."/>
        </authorList>
    </citation>
    <scope>NUCLEOTIDE SEQUENCE</scope>
    <source>
        <strain evidence="13">PDD-24b-2</strain>
    </source>
</reference>
<keyword evidence="5" id="KW-0963">Cytoplasm</keyword>
<dbReference type="SUPFAM" id="SSF55666">
    <property type="entry name" value="Ribonuclease PH domain 2-like"/>
    <property type="match status" value="1"/>
</dbReference>
<dbReference type="InterPro" id="IPR027408">
    <property type="entry name" value="PNPase/RNase_PH_dom_sf"/>
</dbReference>
<proteinExistence type="inferred from homology"/>
<evidence type="ECO:0000256" key="10">
    <source>
        <dbReference type="ARBA" id="ARBA00077933"/>
    </source>
</evidence>
<dbReference type="GO" id="GO:0034473">
    <property type="term" value="P:U1 snRNA 3'-end processing"/>
    <property type="evidence" value="ECO:0007669"/>
    <property type="project" value="TreeGrafter"/>
</dbReference>
<evidence type="ECO:0000256" key="7">
    <source>
        <dbReference type="ARBA" id="ARBA00022835"/>
    </source>
</evidence>
<evidence type="ECO:0000259" key="12">
    <source>
        <dbReference type="Pfam" id="PF03725"/>
    </source>
</evidence>
<dbReference type="InterPro" id="IPR050590">
    <property type="entry name" value="Exosome_comp_Rrp42_subfam"/>
</dbReference>
<feature type="domain" description="Exoribonuclease phosphorolytic" evidence="11">
    <location>
        <begin position="32"/>
        <end position="164"/>
    </location>
</feature>
<keyword evidence="13" id="KW-0689">Ribosomal protein</keyword>
<dbReference type="GO" id="GO:0034475">
    <property type="term" value="P:U4 snRNA 3'-end processing"/>
    <property type="evidence" value="ECO:0007669"/>
    <property type="project" value="TreeGrafter"/>
</dbReference>
<evidence type="ECO:0000313" key="14">
    <source>
        <dbReference type="Proteomes" id="UP001164286"/>
    </source>
</evidence>
<dbReference type="InterPro" id="IPR033100">
    <property type="entry name" value="Rrp45"/>
</dbReference>
<keyword evidence="9" id="KW-0539">Nucleus</keyword>
<dbReference type="GO" id="GO:0071028">
    <property type="term" value="P:nuclear mRNA surveillance"/>
    <property type="evidence" value="ECO:0007669"/>
    <property type="project" value="TreeGrafter"/>
</dbReference>